<dbReference type="InterPro" id="IPR016181">
    <property type="entry name" value="Acyl_CoA_acyltransferase"/>
</dbReference>
<evidence type="ECO:0000313" key="3">
    <source>
        <dbReference type="Proteomes" id="UP000632535"/>
    </source>
</evidence>
<reference evidence="3" key="1">
    <citation type="journal article" date="2019" name="Int. J. Syst. Evol. Microbiol.">
        <title>The Global Catalogue of Microorganisms (GCM) 10K type strain sequencing project: providing services to taxonomists for standard genome sequencing and annotation.</title>
        <authorList>
            <consortium name="The Broad Institute Genomics Platform"/>
            <consortium name="The Broad Institute Genome Sequencing Center for Infectious Disease"/>
            <person name="Wu L."/>
            <person name="Ma J."/>
        </authorList>
    </citation>
    <scope>NUCLEOTIDE SEQUENCE [LARGE SCALE GENOMIC DNA]</scope>
    <source>
        <strain evidence="3">CCM 8653</strain>
    </source>
</reference>
<sequence>MAGRDMSQDAGQDGGQDARWDVRVATVDELDPRSAYEAWRLRQDVFVVEQECAYPDLDGRDLEPGTRHVVLADSHDGGRVVATARVLDDGDVQRVGRVVCHPDVRGTGASGVLMRASLDAAASSAPEQDVVLGAQTPLVGWYGSFGFEPDGAGYLEDGIPHTPMRLRR</sequence>
<dbReference type="PROSITE" id="PS51186">
    <property type="entry name" value="GNAT"/>
    <property type="match status" value="1"/>
</dbReference>
<dbReference type="Proteomes" id="UP000632535">
    <property type="component" value="Unassembled WGS sequence"/>
</dbReference>
<dbReference type="SUPFAM" id="SSF55729">
    <property type="entry name" value="Acyl-CoA N-acyltransferases (Nat)"/>
    <property type="match status" value="1"/>
</dbReference>
<evidence type="ECO:0000313" key="2">
    <source>
        <dbReference type="EMBL" id="GGI09948.1"/>
    </source>
</evidence>
<dbReference type="EMBL" id="BMDG01000010">
    <property type="protein sequence ID" value="GGI09948.1"/>
    <property type="molecule type" value="Genomic_DNA"/>
</dbReference>
<dbReference type="InterPro" id="IPR000182">
    <property type="entry name" value="GNAT_dom"/>
</dbReference>
<dbReference type="Gene3D" id="3.40.630.30">
    <property type="match status" value="1"/>
</dbReference>
<proteinExistence type="predicted"/>
<dbReference type="Pfam" id="PF13673">
    <property type="entry name" value="Acetyltransf_10"/>
    <property type="match status" value="1"/>
</dbReference>
<comment type="caution">
    <text evidence="2">The sequence shown here is derived from an EMBL/GenBank/DDBJ whole genome shotgun (WGS) entry which is preliminary data.</text>
</comment>
<accession>A0ABQ2BBK3</accession>
<name>A0ABQ2BBK3_9MICO</name>
<organism evidence="2 3">
    <name type="scientific">Isoptericola cucumis</name>
    <dbReference type="NCBI Taxonomy" id="1776856"/>
    <lineage>
        <taxon>Bacteria</taxon>
        <taxon>Bacillati</taxon>
        <taxon>Actinomycetota</taxon>
        <taxon>Actinomycetes</taxon>
        <taxon>Micrococcales</taxon>
        <taxon>Promicromonosporaceae</taxon>
        <taxon>Isoptericola</taxon>
    </lineage>
</organism>
<gene>
    <name evidence="2" type="primary">elaA</name>
    <name evidence="2" type="ORF">GCM10007368_28800</name>
</gene>
<protein>
    <submittedName>
        <fullName evidence="2">ElaA protein</fullName>
    </submittedName>
</protein>
<evidence type="ECO:0000259" key="1">
    <source>
        <dbReference type="PROSITE" id="PS51186"/>
    </source>
</evidence>
<keyword evidence="3" id="KW-1185">Reference proteome</keyword>
<feature type="domain" description="N-acetyltransferase" evidence="1">
    <location>
        <begin position="25"/>
        <end position="168"/>
    </location>
</feature>